<evidence type="ECO:0000256" key="1">
    <source>
        <dbReference type="ARBA" id="ARBA00008635"/>
    </source>
</evidence>
<organism evidence="4 5">
    <name type="scientific">Rhodoferax koreensis</name>
    <dbReference type="NCBI Taxonomy" id="1842727"/>
    <lineage>
        <taxon>Bacteria</taxon>
        <taxon>Pseudomonadati</taxon>
        <taxon>Pseudomonadota</taxon>
        <taxon>Betaproteobacteria</taxon>
        <taxon>Burkholderiales</taxon>
        <taxon>Comamonadaceae</taxon>
        <taxon>Rhodoferax</taxon>
    </lineage>
</organism>
<dbReference type="Pfam" id="PF05163">
    <property type="entry name" value="DinB"/>
    <property type="match status" value="1"/>
</dbReference>
<evidence type="ECO:0000313" key="5">
    <source>
        <dbReference type="Proteomes" id="UP000186609"/>
    </source>
</evidence>
<dbReference type="STRING" id="1842727.RD110_21725"/>
<feature type="binding site" evidence="3">
    <location>
        <position position="52"/>
    </location>
    <ligand>
        <name>a divalent metal cation</name>
        <dbReference type="ChEBI" id="CHEBI:60240"/>
    </ligand>
</feature>
<dbReference type="GO" id="GO:0046872">
    <property type="term" value="F:metal ion binding"/>
    <property type="evidence" value="ECO:0007669"/>
    <property type="project" value="UniProtKB-KW"/>
</dbReference>
<dbReference type="Proteomes" id="UP000186609">
    <property type="component" value="Chromosome"/>
</dbReference>
<keyword evidence="2 3" id="KW-0479">Metal-binding</keyword>
<dbReference type="EMBL" id="CP019236">
    <property type="protein sequence ID" value="APW39513.1"/>
    <property type="molecule type" value="Genomic_DNA"/>
</dbReference>
<accession>A0A1P8K0H8</accession>
<dbReference type="SUPFAM" id="SSF109854">
    <property type="entry name" value="DinB/YfiT-like putative metalloenzymes"/>
    <property type="match status" value="1"/>
</dbReference>
<dbReference type="InterPro" id="IPR034660">
    <property type="entry name" value="DinB/YfiT-like"/>
</dbReference>
<feature type="binding site" evidence="3">
    <location>
        <position position="153"/>
    </location>
    <ligand>
        <name>a divalent metal cation</name>
        <dbReference type="ChEBI" id="CHEBI:60240"/>
    </ligand>
</feature>
<dbReference type="Gene3D" id="1.20.120.450">
    <property type="entry name" value="dinb family like domain"/>
    <property type="match status" value="1"/>
</dbReference>
<feature type="binding site" evidence="3">
    <location>
        <position position="157"/>
    </location>
    <ligand>
        <name>a divalent metal cation</name>
        <dbReference type="ChEBI" id="CHEBI:60240"/>
    </ligand>
</feature>
<comment type="similarity">
    <text evidence="1">Belongs to the DinB family.</text>
</comment>
<proteinExistence type="inferred from homology"/>
<dbReference type="AlphaFoldDB" id="A0A1P8K0H8"/>
<dbReference type="PANTHER" id="PTHR37302">
    <property type="entry name" value="SLR1116 PROTEIN"/>
    <property type="match status" value="1"/>
</dbReference>
<gene>
    <name evidence="4" type="ORF">RD110_21725</name>
</gene>
<reference evidence="4 5" key="1">
    <citation type="submission" date="2017-01" db="EMBL/GenBank/DDBJ databases">
        <authorList>
            <person name="Mah S.A."/>
            <person name="Swanson W.J."/>
            <person name="Moy G.W."/>
            <person name="Vacquier V.D."/>
        </authorList>
    </citation>
    <scope>NUCLEOTIDE SEQUENCE [LARGE SCALE GENOMIC DNA]</scope>
    <source>
        <strain evidence="4 5">DCY110</strain>
    </source>
</reference>
<sequence>MHSPFTDNYRLLARYNQWFNTRLFDACETLDEAARQQDRGAFFGSIHHTLNHLVVADQIWLRRLRQCAAEHGQDVSMLGDDVLDLPAGAVLSTVLFDDWGALRAKRTQLDAAIVAWLAQLPEAFAHQTMRYANSKGVQREHPAWQALTHFFNHQTHHRGQVTALMMQAGVDVGVTDMVALL</sequence>
<keyword evidence="5" id="KW-1185">Reference proteome</keyword>
<dbReference type="PANTHER" id="PTHR37302:SF1">
    <property type="entry name" value="PROTEIN DINB"/>
    <property type="match status" value="1"/>
</dbReference>
<evidence type="ECO:0000256" key="3">
    <source>
        <dbReference type="PIRSR" id="PIRSR607837-1"/>
    </source>
</evidence>
<dbReference type="InterPro" id="IPR007837">
    <property type="entry name" value="DinB"/>
</dbReference>
<dbReference type="KEGG" id="rhy:RD110_21725"/>
<evidence type="ECO:0000313" key="4">
    <source>
        <dbReference type="EMBL" id="APW39513.1"/>
    </source>
</evidence>
<evidence type="ECO:0000256" key="2">
    <source>
        <dbReference type="ARBA" id="ARBA00022723"/>
    </source>
</evidence>
<name>A0A1P8K0H8_9BURK</name>
<dbReference type="RefSeq" id="WP_076201940.1">
    <property type="nucleotide sequence ID" value="NZ_CP019236.1"/>
</dbReference>
<dbReference type="OrthoDB" id="9807509at2"/>
<protein>
    <submittedName>
        <fullName evidence="4">Damage-inducible protein DinB</fullName>
    </submittedName>
</protein>